<evidence type="ECO:0000313" key="2">
    <source>
        <dbReference type="EMBL" id="KAK7879333.1"/>
    </source>
</evidence>
<evidence type="ECO:0000256" key="1">
    <source>
        <dbReference type="SAM" id="MobiDB-lite"/>
    </source>
</evidence>
<proteinExistence type="predicted"/>
<keyword evidence="3" id="KW-1185">Reference proteome</keyword>
<feature type="compositionally biased region" description="Low complexity" evidence="1">
    <location>
        <begin position="74"/>
        <end position="95"/>
    </location>
</feature>
<dbReference type="PANTHER" id="PTHR47306:SF2">
    <property type="entry name" value="CORE-BINDING (CB) DOMAIN-CONTAINING PROTEIN"/>
    <property type="match status" value="1"/>
</dbReference>
<reference evidence="3" key="1">
    <citation type="submission" date="2024-04" db="EMBL/GenBank/DDBJ databases">
        <title>Salinicola lusitanus LLJ914,a marine bacterium isolated from the Okinawa Trough.</title>
        <authorList>
            <person name="Li J."/>
        </authorList>
    </citation>
    <scope>NUCLEOTIDE SEQUENCE [LARGE SCALE GENOMIC DNA]</scope>
</reference>
<organism evidence="2 3">
    <name type="scientific">Mugilogobius chulae</name>
    <name type="common">yellowstripe goby</name>
    <dbReference type="NCBI Taxonomy" id="88201"/>
    <lineage>
        <taxon>Eukaryota</taxon>
        <taxon>Metazoa</taxon>
        <taxon>Chordata</taxon>
        <taxon>Craniata</taxon>
        <taxon>Vertebrata</taxon>
        <taxon>Euteleostomi</taxon>
        <taxon>Actinopterygii</taxon>
        <taxon>Neopterygii</taxon>
        <taxon>Teleostei</taxon>
        <taxon>Neoteleostei</taxon>
        <taxon>Acanthomorphata</taxon>
        <taxon>Gobiaria</taxon>
        <taxon>Gobiiformes</taxon>
        <taxon>Gobioidei</taxon>
        <taxon>Gobiidae</taxon>
        <taxon>Gobionellinae</taxon>
        <taxon>Mugilogobius</taxon>
    </lineage>
</organism>
<protein>
    <submittedName>
        <fullName evidence="2">Uncharacterized protein</fullName>
    </submittedName>
</protein>
<name>A0AAW0MLD8_9GOBI</name>
<feature type="region of interest" description="Disordered" evidence="1">
    <location>
        <begin position="63"/>
        <end position="103"/>
    </location>
</feature>
<dbReference type="AlphaFoldDB" id="A0AAW0MLD8"/>
<dbReference type="EMBL" id="JBBPFD010000285">
    <property type="protein sequence ID" value="KAK7879333.1"/>
    <property type="molecule type" value="Genomic_DNA"/>
</dbReference>
<dbReference type="PANTHER" id="PTHR47306">
    <property type="entry name" value="SI:CH211-178J18.4-RELATED"/>
    <property type="match status" value="1"/>
</dbReference>
<dbReference type="Proteomes" id="UP001460270">
    <property type="component" value="Unassembled WGS sequence"/>
</dbReference>
<evidence type="ECO:0000313" key="3">
    <source>
        <dbReference type="Proteomes" id="UP001460270"/>
    </source>
</evidence>
<accession>A0AAW0MLD8</accession>
<comment type="caution">
    <text evidence="2">The sequence shown here is derived from an EMBL/GenBank/DDBJ whole genome shotgun (WGS) entry which is preliminary data.</text>
</comment>
<sequence length="311" mass="35696">MKANTPEERQAEMLRAKESTKIWTREGRVWDFNEICRWCPHVASRRALLRELRRRGFLIQNDTADSGTTKADDPSTSAAELPASPLASSSSATEELPSEDQPTQHWREFKQHLSAVLQIPNCQQEVDNVSRVLRYIQPTGEDINLDFLDNTTVLFLKLSRGATDLSIVQKCQHYQEFLTVLRKPISKSHSKDLIFGRFLSGEDVTEEEKTRYRYYCEAILIFGHFQRPGAVEGLTVTEWFRGKHQRRVVVAVKSHKTANSQVAPFALTEEEAALINQYFLSIRSDHVYDSDSLIQRGSSWPRMENPSQCHQ</sequence>
<gene>
    <name evidence="2" type="ORF">WMY93_033890</name>
</gene>